<feature type="compositionally biased region" description="Basic and acidic residues" evidence="1">
    <location>
        <begin position="110"/>
        <end position="128"/>
    </location>
</feature>
<dbReference type="EMBL" id="CADCTD010000003">
    <property type="protein sequence ID" value="CAA9215208.1"/>
    <property type="molecule type" value="Genomic_DNA"/>
</dbReference>
<proteinExistence type="predicted"/>
<feature type="region of interest" description="Disordered" evidence="1">
    <location>
        <begin position="30"/>
        <end position="49"/>
    </location>
</feature>
<feature type="compositionally biased region" description="Gly residues" evidence="1">
    <location>
        <begin position="79"/>
        <end position="92"/>
    </location>
</feature>
<feature type="non-terminal residue" evidence="2">
    <location>
        <position position="1"/>
    </location>
</feature>
<feature type="region of interest" description="Disordered" evidence="1">
    <location>
        <begin position="75"/>
        <end position="237"/>
    </location>
</feature>
<name>A0A6J4H516_9PROT</name>
<feature type="compositionally biased region" description="Basic and acidic residues" evidence="1">
    <location>
        <begin position="227"/>
        <end position="237"/>
    </location>
</feature>
<sequence length="237" mass="23143">GEGDAAAAAGRLYRLDRGGDGDAGRCRGRLARGDADDGGARPGRAGYRADHARGAAGGALRNDRALAAAPRLRGADRGFLGGEPGRPGGGAARAGRDAARRPGCGGLRPVADHGQHRARWLDRGEIRRRTPGLAQHALSRPVAAAAAGGGRGAGEPAAGAGGARCLGQPGGGRDAGRHGRRGAGAGRGAAAAARPGAGGDDHHAAAEAGAGQRALRRGSGRAGRGAADARDHGDVAV</sequence>
<reference evidence="2" key="1">
    <citation type="submission" date="2020-02" db="EMBL/GenBank/DDBJ databases">
        <authorList>
            <person name="Meier V. D."/>
        </authorList>
    </citation>
    <scope>NUCLEOTIDE SEQUENCE</scope>
    <source>
        <strain evidence="2">AVDCRST_MAG27</strain>
    </source>
</reference>
<accession>A0A6J4H516</accession>
<gene>
    <name evidence="2" type="ORF">AVDCRST_MAG27-136</name>
</gene>
<evidence type="ECO:0000256" key="1">
    <source>
        <dbReference type="SAM" id="MobiDB-lite"/>
    </source>
</evidence>
<feature type="non-terminal residue" evidence="2">
    <location>
        <position position="237"/>
    </location>
</feature>
<dbReference type="AlphaFoldDB" id="A0A6J4H516"/>
<evidence type="ECO:0000313" key="2">
    <source>
        <dbReference type="EMBL" id="CAA9215208.1"/>
    </source>
</evidence>
<feature type="compositionally biased region" description="Gly residues" evidence="1">
    <location>
        <begin position="147"/>
        <end position="173"/>
    </location>
</feature>
<protein>
    <submittedName>
        <fullName evidence="2">Uncharacterized protein</fullName>
    </submittedName>
</protein>
<organism evidence="2">
    <name type="scientific">uncultured Craurococcus sp</name>
    <dbReference type="NCBI Taxonomy" id="1135998"/>
    <lineage>
        <taxon>Bacteria</taxon>
        <taxon>Pseudomonadati</taxon>
        <taxon>Pseudomonadota</taxon>
        <taxon>Alphaproteobacteria</taxon>
        <taxon>Acetobacterales</taxon>
        <taxon>Acetobacteraceae</taxon>
        <taxon>Craurococcus</taxon>
        <taxon>environmental samples</taxon>
    </lineage>
</organism>
<feature type="compositionally biased region" description="Basic and acidic residues" evidence="1">
    <location>
        <begin position="30"/>
        <end position="39"/>
    </location>
</feature>